<dbReference type="Gene3D" id="2.60.40.10">
    <property type="entry name" value="Immunoglobulins"/>
    <property type="match status" value="1"/>
</dbReference>
<keyword evidence="9" id="KW-0325">Glycoprotein</keyword>
<evidence type="ECO:0000256" key="1">
    <source>
        <dbReference type="ARBA" id="ARBA00004162"/>
    </source>
</evidence>
<evidence type="ECO:0000256" key="4">
    <source>
        <dbReference type="ARBA" id="ARBA00022729"/>
    </source>
</evidence>
<evidence type="ECO:0000256" key="7">
    <source>
        <dbReference type="ARBA" id="ARBA00023136"/>
    </source>
</evidence>
<keyword evidence="8" id="KW-1015">Disulfide bond</keyword>
<dbReference type="InterPro" id="IPR013783">
    <property type="entry name" value="Ig-like_fold"/>
</dbReference>
<keyword evidence="7" id="KW-0472">Membrane</keyword>
<dbReference type="EMBL" id="JACDTQ010002604">
    <property type="protein sequence ID" value="KAF5916974.1"/>
    <property type="molecule type" value="Genomic_DNA"/>
</dbReference>
<dbReference type="GO" id="GO:0002764">
    <property type="term" value="P:immune response-regulating signaling pathway"/>
    <property type="evidence" value="ECO:0007669"/>
    <property type="project" value="TreeGrafter"/>
</dbReference>
<dbReference type="GO" id="GO:0032396">
    <property type="term" value="F:inhibitory MHC class I receptor activity"/>
    <property type="evidence" value="ECO:0007669"/>
    <property type="project" value="TreeGrafter"/>
</dbReference>
<evidence type="ECO:0000256" key="2">
    <source>
        <dbReference type="ARBA" id="ARBA00022475"/>
    </source>
</evidence>
<dbReference type="GO" id="GO:0019221">
    <property type="term" value="P:cytokine-mediated signaling pathway"/>
    <property type="evidence" value="ECO:0007669"/>
    <property type="project" value="TreeGrafter"/>
</dbReference>
<dbReference type="Proteomes" id="UP000551758">
    <property type="component" value="Unassembled WGS sequence"/>
</dbReference>
<comment type="subcellular location">
    <subcellularLocation>
        <location evidence="1">Cell membrane</location>
        <topology evidence="1">Single-pass membrane protein</topology>
    </subcellularLocation>
</comment>
<keyword evidence="4" id="KW-0732">Signal</keyword>
<name>A0A7J7EMY7_DICBM</name>
<accession>A0A7J7EMY7</accession>
<keyword evidence="5" id="KW-0677">Repeat</keyword>
<protein>
    <submittedName>
        <fullName evidence="12">Uncharacterized protein</fullName>
    </submittedName>
</protein>
<evidence type="ECO:0000256" key="8">
    <source>
        <dbReference type="ARBA" id="ARBA00023157"/>
    </source>
</evidence>
<evidence type="ECO:0000256" key="9">
    <source>
        <dbReference type="ARBA" id="ARBA00023180"/>
    </source>
</evidence>
<evidence type="ECO:0000313" key="12">
    <source>
        <dbReference type="EMBL" id="KAF5916974.1"/>
    </source>
</evidence>
<gene>
    <name evidence="12" type="ORF">HPG69_013896</name>
</gene>
<dbReference type="InterPro" id="IPR050412">
    <property type="entry name" value="Ig-like_Receptors_ImmuneReg"/>
</dbReference>
<evidence type="ECO:0000256" key="6">
    <source>
        <dbReference type="ARBA" id="ARBA00022989"/>
    </source>
</evidence>
<keyword evidence="13" id="KW-1185">Reference proteome</keyword>
<sequence>MSTTCIKGVLLADAGTPQLSSDEANFSIKSKSSSVCISQLEGLVRVQRPPAPVGDWAESGPEDPSADRDIHAGRYCCYYRRSTYWLECSDPLNPVVTDERTLRGPSIRSALKKGLCSQGCVSSHSPALGDMREVILQQNHALSPAKPCGDLRRERRRTQALLDPGVTATPQRTFSGPVPCGLLTPSQRWTFRCYGCYGNKPQEWSDPSDSLEIFVSGEEVPSLLHIYFEAPDRLLGSLLPGKPQGQDGVKGAGGSWARDTEGERQ</sequence>
<evidence type="ECO:0000313" key="13">
    <source>
        <dbReference type="Proteomes" id="UP000551758"/>
    </source>
</evidence>
<comment type="caution">
    <text evidence="12">The sequence shown here is derived from an EMBL/GenBank/DDBJ whole genome shotgun (WGS) entry which is preliminary data.</text>
</comment>
<proteinExistence type="predicted"/>
<organism evidence="12 13">
    <name type="scientific">Diceros bicornis minor</name>
    <name type="common">South-central black rhinoceros</name>
    <dbReference type="NCBI Taxonomy" id="77932"/>
    <lineage>
        <taxon>Eukaryota</taxon>
        <taxon>Metazoa</taxon>
        <taxon>Chordata</taxon>
        <taxon>Craniata</taxon>
        <taxon>Vertebrata</taxon>
        <taxon>Euteleostomi</taxon>
        <taxon>Mammalia</taxon>
        <taxon>Eutheria</taxon>
        <taxon>Laurasiatheria</taxon>
        <taxon>Perissodactyla</taxon>
        <taxon>Rhinocerotidae</taxon>
        <taxon>Diceros</taxon>
    </lineage>
</organism>
<evidence type="ECO:0000256" key="10">
    <source>
        <dbReference type="ARBA" id="ARBA00023319"/>
    </source>
</evidence>
<evidence type="ECO:0000256" key="3">
    <source>
        <dbReference type="ARBA" id="ARBA00022692"/>
    </source>
</evidence>
<keyword evidence="3" id="KW-0812">Transmembrane</keyword>
<reference evidence="12 13" key="1">
    <citation type="journal article" date="2020" name="Mol. Biol. Evol.">
        <title>Interspecific Gene Flow and the Evolution of Specialization in Black and White Rhinoceros.</title>
        <authorList>
            <person name="Moodley Y."/>
            <person name="Westbury M.V."/>
            <person name="Russo I.M."/>
            <person name="Gopalakrishnan S."/>
            <person name="Rakotoarivelo A."/>
            <person name="Olsen R.A."/>
            <person name="Prost S."/>
            <person name="Tunstall T."/>
            <person name="Ryder O.A."/>
            <person name="Dalen L."/>
            <person name="Bruford M.W."/>
        </authorList>
    </citation>
    <scope>NUCLEOTIDE SEQUENCE [LARGE SCALE GENOMIC DNA]</scope>
    <source>
        <strain evidence="12">SBR-YM</strain>
        <tissue evidence="12">Skin</tissue>
    </source>
</reference>
<dbReference type="GO" id="GO:0005886">
    <property type="term" value="C:plasma membrane"/>
    <property type="evidence" value="ECO:0007669"/>
    <property type="project" value="UniProtKB-SubCell"/>
</dbReference>
<dbReference type="PANTHER" id="PTHR11738">
    <property type="entry name" value="MHC CLASS I NK CELL RECEPTOR"/>
    <property type="match status" value="1"/>
</dbReference>
<feature type="region of interest" description="Disordered" evidence="11">
    <location>
        <begin position="237"/>
        <end position="265"/>
    </location>
</feature>
<dbReference type="AlphaFoldDB" id="A0A7J7EMY7"/>
<keyword evidence="2" id="KW-1003">Cell membrane</keyword>
<dbReference type="PANTHER" id="PTHR11738:SF179">
    <property type="entry name" value="LEUKOCYTE IMMUNOGLOBULIN-LIKE RECEPTOR SUBFAMILY A MEMBER 5"/>
    <property type="match status" value="1"/>
</dbReference>
<evidence type="ECO:0000256" key="5">
    <source>
        <dbReference type="ARBA" id="ARBA00022737"/>
    </source>
</evidence>
<evidence type="ECO:0000256" key="11">
    <source>
        <dbReference type="SAM" id="MobiDB-lite"/>
    </source>
</evidence>
<keyword evidence="10" id="KW-0393">Immunoglobulin domain</keyword>
<keyword evidence="6" id="KW-1133">Transmembrane helix</keyword>